<reference evidence="2" key="1">
    <citation type="submission" date="2021-04" db="EMBL/GenBank/DDBJ databases">
        <authorList>
            <person name="Rodrigo-Torres L."/>
            <person name="Arahal R. D."/>
            <person name="Lucena T."/>
        </authorList>
    </citation>
    <scope>NUCLEOTIDE SEQUENCE</scope>
    <source>
        <strain evidence="2">AS29M-1</strain>
    </source>
</reference>
<protein>
    <recommendedName>
        <fullName evidence="4">Nucleotidyltransferase</fullName>
    </recommendedName>
</protein>
<dbReference type="RefSeq" id="WP_258540661.1">
    <property type="nucleotide sequence ID" value="NZ_OU015584.1"/>
</dbReference>
<proteinExistence type="predicted"/>
<evidence type="ECO:0000313" key="3">
    <source>
        <dbReference type="Proteomes" id="UP000683507"/>
    </source>
</evidence>
<dbReference type="SUPFAM" id="SSF81301">
    <property type="entry name" value="Nucleotidyltransferase"/>
    <property type="match status" value="1"/>
</dbReference>
<keyword evidence="1" id="KW-0051">Antiviral defense</keyword>
<dbReference type="GO" id="GO:0016779">
    <property type="term" value="F:nucleotidyltransferase activity"/>
    <property type="evidence" value="ECO:0007669"/>
    <property type="project" value="InterPro"/>
</dbReference>
<keyword evidence="3" id="KW-1185">Reference proteome</keyword>
<accession>A0A916JLE2</accession>
<dbReference type="CDD" id="cd05400">
    <property type="entry name" value="NT_2-5OAS_ClassI-CCAase"/>
    <property type="match status" value="1"/>
</dbReference>
<dbReference type="Gene3D" id="3.30.460.10">
    <property type="entry name" value="Beta Polymerase, domain 2"/>
    <property type="match status" value="1"/>
</dbReference>
<organism evidence="2 3">
    <name type="scientific">Parvicella tangerina</name>
    <dbReference type="NCBI Taxonomy" id="2829795"/>
    <lineage>
        <taxon>Bacteria</taxon>
        <taxon>Pseudomonadati</taxon>
        <taxon>Bacteroidota</taxon>
        <taxon>Flavobacteriia</taxon>
        <taxon>Flavobacteriales</taxon>
        <taxon>Parvicellaceae</taxon>
        <taxon>Parvicella</taxon>
    </lineage>
</organism>
<sequence>MVSLNTYMNSLASSYYISHGSYERTAINGSVITIQKWLNEYFGKDILEVEVFGSWNRDTTLPRKYNSNSDVDIMIIFDHERLQNTPETYRTWLKGFAEKKYSRSQIQKDFPTVRVDMKHITFDLIPTKKTSFLITSYYIPDINNNWMSTEPHSFTNTVVSKNTTHGSIVKPVLRLIKCWNANNGQPFDSYLLEKHVIENVWWFFNNSIEDAFFAACKSLSSWGGTTFQNSKVQTLHNNVDWVREYQRRNDLSKAKQRLHKILPI</sequence>
<dbReference type="InterPro" id="IPR006116">
    <property type="entry name" value="NT_2-5OAS_ClassI-CCAase"/>
</dbReference>
<dbReference type="KEGG" id="ptan:CRYO30217_00426"/>
<evidence type="ECO:0008006" key="4">
    <source>
        <dbReference type="Google" id="ProtNLM"/>
    </source>
</evidence>
<dbReference type="Proteomes" id="UP000683507">
    <property type="component" value="Chromosome"/>
</dbReference>
<dbReference type="AlphaFoldDB" id="A0A916JLE2"/>
<dbReference type="GO" id="GO:0051607">
    <property type="term" value="P:defense response to virus"/>
    <property type="evidence" value="ECO:0007669"/>
    <property type="project" value="UniProtKB-KW"/>
</dbReference>
<evidence type="ECO:0000256" key="1">
    <source>
        <dbReference type="ARBA" id="ARBA00023118"/>
    </source>
</evidence>
<gene>
    <name evidence="2" type="ORF">CRYO30217_00426</name>
</gene>
<dbReference type="InterPro" id="IPR043519">
    <property type="entry name" value="NT_sf"/>
</dbReference>
<name>A0A916JLE2_9FLAO</name>
<evidence type="ECO:0000313" key="2">
    <source>
        <dbReference type="EMBL" id="CAG5077562.1"/>
    </source>
</evidence>
<dbReference type="EMBL" id="OU015584">
    <property type="protein sequence ID" value="CAG5077562.1"/>
    <property type="molecule type" value="Genomic_DNA"/>
</dbReference>
<dbReference type="Pfam" id="PF18144">
    <property type="entry name" value="SMODS"/>
    <property type="match status" value="1"/>
</dbReference>